<proteinExistence type="predicted"/>
<dbReference type="Pfam" id="PF18907">
    <property type="entry name" value="DUF5662"/>
    <property type="match status" value="1"/>
</dbReference>
<protein>
    <recommendedName>
        <fullName evidence="3">Catalase</fullName>
    </recommendedName>
</protein>
<evidence type="ECO:0008006" key="3">
    <source>
        <dbReference type="Google" id="ProtNLM"/>
    </source>
</evidence>
<name>A0A1I5E0R8_9FIRM</name>
<dbReference type="Proteomes" id="UP000198806">
    <property type="component" value="Unassembled WGS sequence"/>
</dbReference>
<dbReference type="AlphaFoldDB" id="A0A1I5E0R8"/>
<gene>
    <name evidence="1" type="ORF">SAMN04489757_107107</name>
</gene>
<keyword evidence="2" id="KW-1185">Reference proteome</keyword>
<accession>A0A1I5E0R8</accession>
<dbReference type="InterPro" id="IPR043721">
    <property type="entry name" value="DUF5662"/>
</dbReference>
<evidence type="ECO:0000313" key="2">
    <source>
        <dbReference type="Proteomes" id="UP000198806"/>
    </source>
</evidence>
<dbReference type="RefSeq" id="WP_091685283.1">
    <property type="nucleotide sequence ID" value="NZ_BAABFM010000010.1"/>
</dbReference>
<organism evidence="1 2">
    <name type="scientific">Anaerocolumna aminovalerica</name>
    <dbReference type="NCBI Taxonomy" id="1527"/>
    <lineage>
        <taxon>Bacteria</taxon>
        <taxon>Bacillati</taxon>
        <taxon>Bacillota</taxon>
        <taxon>Clostridia</taxon>
        <taxon>Lachnospirales</taxon>
        <taxon>Lachnospiraceae</taxon>
        <taxon>Anaerocolumna</taxon>
    </lineage>
</organism>
<dbReference type="STRING" id="1527.SAMN04489757_107107"/>
<reference evidence="1 2" key="1">
    <citation type="submission" date="2016-10" db="EMBL/GenBank/DDBJ databases">
        <authorList>
            <person name="de Groot N.N."/>
        </authorList>
    </citation>
    <scope>NUCLEOTIDE SEQUENCE [LARGE SCALE GENOMIC DNA]</scope>
    <source>
        <strain evidence="1 2">DSM 1283</strain>
    </source>
</reference>
<dbReference type="EMBL" id="FOWD01000007">
    <property type="protein sequence ID" value="SFO04983.1"/>
    <property type="molecule type" value="Genomic_DNA"/>
</dbReference>
<evidence type="ECO:0000313" key="1">
    <source>
        <dbReference type="EMBL" id="SFO04983.1"/>
    </source>
</evidence>
<dbReference type="OrthoDB" id="9784470at2"/>
<sequence length="191" mass="22838">MKWIQHLRTINHHKWLVMKYCFRAGLYKQGILHDLSKYSPVEFLVGAKYFQGNQSPNNAERFDKGYSSAWLHHKGKNKHHLEYWIDYSLEPDKPMTGTRMPVKYVVEMFCDRLAASKNYNKEKYRDGDPLAYFESSKEHYLIHEDTKNLLYKLLRMLKERGEDATFHYIKTQVLKKGYKVLNNKGKNNKKQ</sequence>